<dbReference type="InterPro" id="IPR036271">
    <property type="entry name" value="Tet_transcr_reg_TetR-rel_C_sf"/>
</dbReference>
<dbReference type="InterPro" id="IPR009057">
    <property type="entry name" value="Homeodomain-like_sf"/>
</dbReference>
<gene>
    <name evidence="4" type="ORF">FB558_6299</name>
</gene>
<keyword evidence="2" id="KW-0238">DNA-binding</keyword>
<dbReference type="InterPro" id="IPR050109">
    <property type="entry name" value="HTH-type_TetR-like_transc_reg"/>
</dbReference>
<evidence type="ECO:0000256" key="3">
    <source>
        <dbReference type="ARBA" id="ARBA00023163"/>
    </source>
</evidence>
<dbReference type="Gene3D" id="1.10.10.60">
    <property type="entry name" value="Homeodomain-like"/>
    <property type="match status" value="1"/>
</dbReference>
<organism evidence="4 5">
    <name type="scientific">Pseudonocardia kunmingensis</name>
    <dbReference type="NCBI Taxonomy" id="630975"/>
    <lineage>
        <taxon>Bacteria</taxon>
        <taxon>Bacillati</taxon>
        <taxon>Actinomycetota</taxon>
        <taxon>Actinomycetes</taxon>
        <taxon>Pseudonocardiales</taxon>
        <taxon>Pseudonocardiaceae</taxon>
        <taxon>Pseudonocardia</taxon>
    </lineage>
</organism>
<evidence type="ECO:0000313" key="4">
    <source>
        <dbReference type="EMBL" id="TQM06064.1"/>
    </source>
</evidence>
<comment type="caution">
    <text evidence="4">The sequence shown here is derived from an EMBL/GenBank/DDBJ whole genome shotgun (WGS) entry which is preliminary data.</text>
</comment>
<dbReference type="Gene3D" id="1.10.357.10">
    <property type="entry name" value="Tetracycline Repressor, domain 2"/>
    <property type="match status" value="1"/>
</dbReference>
<protein>
    <submittedName>
        <fullName evidence="4">TetR family transcriptional regulator</fullName>
    </submittedName>
</protein>
<dbReference type="SUPFAM" id="SSF46689">
    <property type="entry name" value="Homeodomain-like"/>
    <property type="match status" value="1"/>
</dbReference>
<proteinExistence type="predicted"/>
<dbReference type="AlphaFoldDB" id="A0A543D9P2"/>
<dbReference type="SUPFAM" id="SSF48498">
    <property type="entry name" value="Tetracyclin repressor-like, C-terminal domain"/>
    <property type="match status" value="1"/>
</dbReference>
<dbReference type="PANTHER" id="PTHR30055:SF151">
    <property type="entry name" value="TRANSCRIPTIONAL REGULATORY PROTEIN"/>
    <property type="match status" value="1"/>
</dbReference>
<dbReference type="Proteomes" id="UP000315677">
    <property type="component" value="Unassembled WGS sequence"/>
</dbReference>
<dbReference type="GO" id="GO:0000976">
    <property type="term" value="F:transcription cis-regulatory region binding"/>
    <property type="evidence" value="ECO:0007669"/>
    <property type="project" value="TreeGrafter"/>
</dbReference>
<keyword evidence="5" id="KW-1185">Reference proteome</keyword>
<sequence length="235" mass="25472">MAEPPDPARRGPGRPPKISRDDIVAAVVAEGFARITVPAVAARLGVTTVTLYRHVPDRAHMLELAWDHIVSTATWPDTALPWAELLRDSAIAMWRLLEQHNGAVTALSTGLVPPAMVQMIDDLAVALVEQGFTAHDAVLAVDLVLDLAVDHRLGVERLDGPTREDSTIRDGLSAVWAPSTGDGDARRDVKREMRNAIAEPPITWFNRKLTLALAGIRCDLAPRPRLRPGSCPSSC</sequence>
<name>A0A543D9P2_9PSEU</name>
<evidence type="ECO:0000256" key="1">
    <source>
        <dbReference type="ARBA" id="ARBA00023015"/>
    </source>
</evidence>
<evidence type="ECO:0000313" key="5">
    <source>
        <dbReference type="Proteomes" id="UP000315677"/>
    </source>
</evidence>
<keyword evidence="3" id="KW-0804">Transcription</keyword>
<dbReference type="OrthoDB" id="4539286at2"/>
<evidence type="ECO:0000256" key="2">
    <source>
        <dbReference type="ARBA" id="ARBA00023125"/>
    </source>
</evidence>
<dbReference type="RefSeq" id="WP_142059671.1">
    <property type="nucleotide sequence ID" value="NZ_VFPA01000004.1"/>
</dbReference>
<reference evidence="4 5" key="1">
    <citation type="submission" date="2019-06" db="EMBL/GenBank/DDBJ databases">
        <title>Sequencing the genomes of 1000 actinobacteria strains.</title>
        <authorList>
            <person name="Klenk H.-P."/>
        </authorList>
    </citation>
    <scope>NUCLEOTIDE SEQUENCE [LARGE SCALE GENOMIC DNA]</scope>
    <source>
        <strain evidence="4 5">DSM 45301</strain>
    </source>
</reference>
<dbReference type="PANTHER" id="PTHR30055">
    <property type="entry name" value="HTH-TYPE TRANSCRIPTIONAL REGULATOR RUTR"/>
    <property type="match status" value="1"/>
</dbReference>
<keyword evidence="1" id="KW-0805">Transcription regulation</keyword>
<accession>A0A543D9P2</accession>
<dbReference type="EMBL" id="VFPA01000004">
    <property type="protein sequence ID" value="TQM06064.1"/>
    <property type="molecule type" value="Genomic_DNA"/>
</dbReference>
<dbReference type="GO" id="GO:0003700">
    <property type="term" value="F:DNA-binding transcription factor activity"/>
    <property type="evidence" value="ECO:0007669"/>
    <property type="project" value="TreeGrafter"/>
</dbReference>